<dbReference type="RefSeq" id="WP_163298717.1">
    <property type="nucleotide sequence ID" value="NZ_JAAGRR010000067.1"/>
</dbReference>
<evidence type="ECO:0000256" key="2">
    <source>
        <dbReference type="ARBA" id="ARBA00022795"/>
    </source>
</evidence>
<dbReference type="InterPro" id="IPR025965">
    <property type="entry name" value="FlgD/Vpr_Ig-like"/>
</dbReference>
<reference evidence="5 6" key="1">
    <citation type="submission" date="2020-02" db="EMBL/GenBank/DDBJ databases">
        <title>Comparative genomics of sulfur disproportionating microorganisms.</title>
        <authorList>
            <person name="Ward L.M."/>
            <person name="Bertran E."/>
            <person name="Johnston D.T."/>
        </authorList>
    </citation>
    <scope>NUCLEOTIDE SEQUENCE [LARGE SCALE GENOMIC DNA]</scope>
    <source>
        <strain evidence="5 6">DSM 100025</strain>
    </source>
</reference>
<dbReference type="InterPro" id="IPR005648">
    <property type="entry name" value="FlgD"/>
</dbReference>
<evidence type="ECO:0000313" key="5">
    <source>
        <dbReference type="EMBL" id="NDY42580.1"/>
    </source>
</evidence>
<dbReference type="Gene3D" id="2.60.40.4070">
    <property type="match status" value="1"/>
</dbReference>
<organism evidence="5 6">
    <name type="scientific">Dissulfurirhabdus thermomarina</name>
    <dbReference type="NCBI Taxonomy" id="1765737"/>
    <lineage>
        <taxon>Bacteria</taxon>
        <taxon>Deltaproteobacteria</taxon>
        <taxon>Dissulfurirhabdaceae</taxon>
        <taxon>Dissulfurirhabdus</taxon>
    </lineage>
</organism>
<accession>A0A6N9TQ58</accession>
<protein>
    <recommendedName>
        <fullName evidence="3">Basal-body rod modification protein FlgD</fullName>
    </recommendedName>
</protein>
<evidence type="ECO:0000259" key="4">
    <source>
        <dbReference type="Pfam" id="PF13860"/>
    </source>
</evidence>
<dbReference type="GO" id="GO:0044781">
    <property type="term" value="P:bacterial-type flagellum organization"/>
    <property type="evidence" value="ECO:0007669"/>
    <property type="project" value="UniProtKB-UniRule"/>
</dbReference>
<dbReference type="Proteomes" id="UP000469346">
    <property type="component" value="Unassembled WGS sequence"/>
</dbReference>
<comment type="caution">
    <text evidence="5">The sequence shown here is derived from an EMBL/GenBank/DDBJ whole genome shotgun (WGS) entry which is preliminary data.</text>
</comment>
<dbReference type="AlphaFoldDB" id="A0A6N9TQ58"/>
<feature type="domain" description="FlgD/Vpr Ig-like" evidence="4">
    <location>
        <begin position="111"/>
        <end position="177"/>
    </location>
</feature>
<proteinExistence type="inferred from homology"/>
<name>A0A6N9TQ58_DISTH</name>
<evidence type="ECO:0000256" key="3">
    <source>
        <dbReference type="RuleBase" id="RU362076"/>
    </source>
</evidence>
<sequence>MVTPTTGTPTSATEATNLYAAPEERSTLDREDFMKLFLAQLQYQDPMNPLDSAEMSSQMAQFNMVDLLYDNNAAMENLVKSDEMRTRLGAVNYLGLDVRYAGDRLPVGPDGPKAFDIELADPAAACTAVIRDGEGRVVRTLDLGALAPGKHPLAWDGADASGARVPEGDYRVSVQALDENGNELSVATWTTGTVDKVNYPESGLPRLTLAGGEEIGLDEIWMVGG</sequence>
<evidence type="ECO:0000313" key="6">
    <source>
        <dbReference type="Proteomes" id="UP000469346"/>
    </source>
</evidence>
<evidence type="ECO:0000256" key="1">
    <source>
        <dbReference type="ARBA" id="ARBA00010577"/>
    </source>
</evidence>
<dbReference type="Pfam" id="PF13860">
    <property type="entry name" value="FlgD_ig"/>
    <property type="match status" value="1"/>
</dbReference>
<gene>
    <name evidence="5" type="ORF">G3N55_06955</name>
</gene>
<dbReference type="EMBL" id="JAAGRR010000067">
    <property type="protein sequence ID" value="NDY42580.1"/>
    <property type="molecule type" value="Genomic_DNA"/>
</dbReference>
<dbReference type="Gene3D" id="2.30.30.910">
    <property type="match status" value="1"/>
</dbReference>
<comment type="similarity">
    <text evidence="1 3">Belongs to the FlgD family.</text>
</comment>
<dbReference type="Pfam" id="PF03963">
    <property type="entry name" value="FlgD"/>
    <property type="match status" value="1"/>
</dbReference>
<keyword evidence="6" id="KW-1185">Reference proteome</keyword>
<comment type="function">
    <text evidence="3">Required for flagellar hook formation. May act as a scaffolding protein.</text>
</comment>
<keyword evidence="2 3" id="KW-1005">Bacterial flagellum biogenesis</keyword>